<comment type="similarity">
    <text evidence="1 4">Belongs to the glycosyl hydrolase 32 family.</text>
</comment>
<evidence type="ECO:0000256" key="1">
    <source>
        <dbReference type="ARBA" id="ARBA00009902"/>
    </source>
</evidence>
<dbReference type="InterPro" id="IPR018053">
    <property type="entry name" value="Glyco_hydro_32_AS"/>
</dbReference>
<evidence type="ECO:0000259" key="6">
    <source>
        <dbReference type="Pfam" id="PF08244"/>
    </source>
</evidence>
<dbReference type="Gene3D" id="2.60.120.560">
    <property type="entry name" value="Exo-inulinase, domain 1"/>
    <property type="match status" value="1"/>
</dbReference>
<dbReference type="STRING" id="1127673.GLIP_1085"/>
<keyword evidence="2 4" id="KW-0378">Hydrolase</keyword>
<dbReference type="Gene3D" id="2.115.10.20">
    <property type="entry name" value="Glycosyl hydrolase domain, family 43"/>
    <property type="match status" value="2"/>
</dbReference>
<dbReference type="eggNOG" id="COG1621">
    <property type="taxonomic scope" value="Bacteria"/>
</dbReference>
<dbReference type="SMART" id="SM00640">
    <property type="entry name" value="Glyco_32"/>
    <property type="match status" value="1"/>
</dbReference>
<dbReference type="AlphaFoldDB" id="K6Y673"/>
<dbReference type="Proteomes" id="UP000006334">
    <property type="component" value="Unassembled WGS sequence"/>
</dbReference>
<dbReference type="PANTHER" id="PTHR42800:SF1">
    <property type="entry name" value="EXOINULINASE INUD (AFU_ORTHOLOGUE AFUA_5G00480)"/>
    <property type="match status" value="1"/>
</dbReference>
<accession>K6Y673</accession>
<dbReference type="EC" id="3.2.1.65" evidence="7"/>
<dbReference type="GO" id="GO:0005987">
    <property type="term" value="P:sucrose catabolic process"/>
    <property type="evidence" value="ECO:0007669"/>
    <property type="project" value="TreeGrafter"/>
</dbReference>
<sequence length="667" mass="74077">MTQQNKNADTNSTTEAEAFRPKYHFTPAENWMNDPNGMVYYAGEYHLFYQYHPESTVWGPMHWGHAVSRDMVNWEHLPIALFPDELGTIFSGSAVVDWNNTSGLGTKDNPPMVAIFTYHNAKSEKAGNNDFQTQGIAYSTDKGRTWTKYSANPVLNNPGKVVFRDPKVSWHEPSQRWIMVLAQGDNIGFYSSTNLRDWVAESSFGQNWGEHGGVWECPDLIRVNVSGTDEYKYVLIVSVMPGAPNGGSGTQYFIGDFDGSVFTLAPEIQNALQPIPGVFPKGQVFEDFEGDFKNWTVSGSAFGNTPAKGAYGNQQEVTGFNGNGLANSFNTGDEATGRLSSHAFTLTHPFINFYVGGGSHVEQTAVNLLINGKVVRSTSGPESEKLQPASWDVGEFIGQSASIEIVDSAQGGWGHILADQFVFANEPANAAKHPALWLDYGTDNYAGVTFSDVPKDDGRLMLMGWMSNWFYANQVPTQKWRSAMTIPRSLSLQNTRLGLRLISKPVTELDFISIQQFQQDNLQVHKETPLFSDVDLRAGSNRLRISLKDFNGKELVFEYLNSLQEKVSITVDVLSKQMLIDRTQSGNVDFEARFAGVQHGLLDTDFNHLEFDIFYDNSSIEVFVNGGELVMSALVFPNEPFNKITLSSDTQTHVEKATLDLLSADIK</sequence>
<name>K6Y673_9ALTE</name>
<protein>
    <submittedName>
        <fullName evidence="7">Levanase</fullName>
        <ecNumber evidence="7">3.2.1.65</ecNumber>
    </submittedName>
</protein>
<reference evidence="7 8" key="1">
    <citation type="journal article" date="2017" name="Antonie Van Leeuwenhoek">
        <title>Rhizobium rhizosphaerae sp. nov., a novel species isolated from rice rhizosphere.</title>
        <authorList>
            <person name="Zhao J.J."/>
            <person name="Zhang J."/>
            <person name="Zhang R.J."/>
            <person name="Zhang C.W."/>
            <person name="Yin H.Q."/>
            <person name="Zhang X.X."/>
        </authorList>
    </citation>
    <scope>NUCLEOTIDE SEQUENCE [LARGE SCALE GENOMIC DNA]</scope>
    <source>
        <strain evidence="7 8">E3</strain>
    </source>
</reference>
<dbReference type="SUPFAM" id="SSF75005">
    <property type="entry name" value="Arabinanase/levansucrase/invertase"/>
    <property type="match status" value="1"/>
</dbReference>
<evidence type="ECO:0000256" key="3">
    <source>
        <dbReference type="ARBA" id="ARBA00023295"/>
    </source>
</evidence>
<dbReference type="Pfam" id="PF08244">
    <property type="entry name" value="Glyco_hydro_32C"/>
    <property type="match status" value="1"/>
</dbReference>
<dbReference type="EMBL" id="BAEN01000022">
    <property type="protein sequence ID" value="GAC13727.1"/>
    <property type="molecule type" value="Genomic_DNA"/>
</dbReference>
<feature type="domain" description="Glycosyl hydrolase family 32 N-terminal" evidence="5">
    <location>
        <begin position="431"/>
        <end position="496"/>
    </location>
</feature>
<feature type="domain" description="Glycosyl hydrolase family 32 C-terminal" evidence="6">
    <location>
        <begin position="542"/>
        <end position="658"/>
    </location>
</feature>
<dbReference type="InterPro" id="IPR023296">
    <property type="entry name" value="Glyco_hydro_beta-prop_sf"/>
</dbReference>
<comment type="caution">
    <text evidence="7">The sequence shown here is derived from an EMBL/GenBank/DDBJ whole genome shotgun (WGS) entry which is preliminary data.</text>
</comment>
<evidence type="ECO:0000256" key="2">
    <source>
        <dbReference type="ARBA" id="ARBA00022801"/>
    </source>
</evidence>
<dbReference type="InterPro" id="IPR013320">
    <property type="entry name" value="ConA-like_dom_sf"/>
</dbReference>
<keyword evidence="8" id="KW-1185">Reference proteome</keyword>
<dbReference type="Pfam" id="PF00251">
    <property type="entry name" value="Glyco_hydro_32N"/>
    <property type="match status" value="2"/>
</dbReference>
<feature type="domain" description="Glycosyl hydrolase family 32 N-terminal" evidence="5">
    <location>
        <begin position="24"/>
        <end position="263"/>
    </location>
</feature>
<gene>
    <name evidence="7" type="primary">sacC</name>
    <name evidence="7" type="ORF">GLIP_1085</name>
</gene>
<dbReference type="InterPro" id="IPR013189">
    <property type="entry name" value="Glyco_hydro_32_C"/>
</dbReference>
<evidence type="ECO:0000313" key="8">
    <source>
        <dbReference type="Proteomes" id="UP000006334"/>
    </source>
</evidence>
<dbReference type="InterPro" id="IPR001362">
    <property type="entry name" value="Glyco_hydro_32"/>
</dbReference>
<evidence type="ECO:0000259" key="5">
    <source>
        <dbReference type="Pfam" id="PF00251"/>
    </source>
</evidence>
<evidence type="ECO:0000256" key="4">
    <source>
        <dbReference type="RuleBase" id="RU362110"/>
    </source>
</evidence>
<organism evidence="7 8">
    <name type="scientific">Aliiglaciecola lipolytica E3</name>
    <dbReference type="NCBI Taxonomy" id="1127673"/>
    <lineage>
        <taxon>Bacteria</taxon>
        <taxon>Pseudomonadati</taxon>
        <taxon>Pseudomonadota</taxon>
        <taxon>Gammaproteobacteria</taxon>
        <taxon>Alteromonadales</taxon>
        <taxon>Alteromonadaceae</taxon>
        <taxon>Aliiglaciecola</taxon>
    </lineage>
</organism>
<dbReference type="GO" id="GO:0004575">
    <property type="term" value="F:sucrose alpha-glucosidase activity"/>
    <property type="evidence" value="ECO:0007669"/>
    <property type="project" value="TreeGrafter"/>
</dbReference>
<dbReference type="InterPro" id="IPR013148">
    <property type="entry name" value="Glyco_hydro_32_N"/>
</dbReference>
<dbReference type="PANTHER" id="PTHR42800">
    <property type="entry name" value="EXOINULINASE INUD (AFU_ORTHOLOGUE AFUA_5G00480)"/>
    <property type="match status" value="1"/>
</dbReference>
<dbReference type="CDD" id="cd18622">
    <property type="entry name" value="GH32_Inu-like"/>
    <property type="match status" value="1"/>
</dbReference>
<dbReference type="PROSITE" id="PS00609">
    <property type="entry name" value="GLYCOSYL_HYDROL_F32"/>
    <property type="match status" value="1"/>
</dbReference>
<dbReference type="RefSeq" id="WP_008843544.1">
    <property type="nucleotide sequence ID" value="NZ_BAEN01000022.1"/>
</dbReference>
<proteinExistence type="inferred from homology"/>
<dbReference type="GO" id="GO:0031219">
    <property type="term" value="F:levanase activity"/>
    <property type="evidence" value="ECO:0007669"/>
    <property type="project" value="UniProtKB-EC"/>
</dbReference>
<dbReference type="SUPFAM" id="SSF49899">
    <property type="entry name" value="Concanavalin A-like lectins/glucanases"/>
    <property type="match status" value="1"/>
</dbReference>
<dbReference type="GO" id="GO:0005737">
    <property type="term" value="C:cytoplasm"/>
    <property type="evidence" value="ECO:0007669"/>
    <property type="project" value="TreeGrafter"/>
</dbReference>
<dbReference type="OrthoDB" id="9801455at2"/>
<keyword evidence="3 4" id="KW-0326">Glycosidase</keyword>
<evidence type="ECO:0000313" key="7">
    <source>
        <dbReference type="EMBL" id="GAC13727.1"/>
    </source>
</evidence>